<gene>
    <name evidence="1" type="ORF">PZN02_002732</name>
</gene>
<dbReference type="RefSeq" id="WP_280658515.1">
    <property type="nucleotide sequence ID" value="NZ_CP120373.1"/>
</dbReference>
<keyword evidence="2" id="KW-1185">Reference proteome</keyword>
<name>A0ABY8D6E7_9HYPH</name>
<proteinExistence type="predicted"/>
<reference evidence="1 2" key="1">
    <citation type="submission" date="2023-03" db="EMBL/GenBank/DDBJ databases">
        <authorList>
            <person name="Kaur S."/>
            <person name="Espinosa-Saiz D."/>
            <person name="Velazquez E."/>
            <person name="Menendez E."/>
            <person name="diCenzo G.C."/>
        </authorList>
    </citation>
    <scope>NUCLEOTIDE SEQUENCE [LARGE SCALE GENOMIC DNA]</scope>
    <source>
        <strain evidence="1 2">LMG 24692</strain>
    </source>
</reference>
<dbReference type="Proteomes" id="UP001229355">
    <property type="component" value="Chromosome 1"/>
</dbReference>
<protein>
    <submittedName>
        <fullName evidence="1">Uncharacterized protein</fullName>
    </submittedName>
</protein>
<sequence>MTSVSSVSDNTAALMILQQSRVADDKPPSAADPLLEAANKVSSEPSAAQTQAVAAVNSALLDLAAKQDSLVSIAMKFIDSDKFKSSDPTIKETLKKVIESNREAFAARIMDQQANQPGMLLEEAIANAVTMTIRGNRDRFAEGEIFVGYKTSGNLILHNIADITGYSSSRYLEEDLEEAQDAYEQAVRGLEEAEDDQLRWATRDHEVASRYYEEAQDALMEWNATWLRKFGWLD</sequence>
<accession>A0ABY8D6E7</accession>
<evidence type="ECO:0000313" key="1">
    <source>
        <dbReference type="EMBL" id="WEX86449.1"/>
    </source>
</evidence>
<dbReference type="EMBL" id="CP120373">
    <property type="protein sequence ID" value="WEX86449.1"/>
    <property type="molecule type" value="Genomic_DNA"/>
</dbReference>
<evidence type="ECO:0000313" key="2">
    <source>
        <dbReference type="Proteomes" id="UP001229355"/>
    </source>
</evidence>
<organism evidence="1 2">
    <name type="scientific">Sinorhizobium garamanticum</name>
    <dbReference type="NCBI Taxonomy" id="680247"/>
    <lineage>
        <taxon>Bacteria</taxon>
        <taxon>Pseudomonadati</taxon>
        <taxon>Pseudomonadota</taxon>
        <taxon>Alphaproteobacteria</taxon>
        <taxon>Hyphomicrobiales</taxon>
        <taxon>Rhizobiaceae</taxon>
        <taxon>Sinorhizobium/Ensifer group</taxon>
        <taxon>Sinorhizobium</taxon>
    </lineage>
</organism>